<feature type="compositionally biased region" description="Basic residues" evidence="2">
    <location>
        <begin position="211"/>
        <end position="220"/>
    </location>
</feature>
<gene>
    <name evidence="4" type="ORF">EJ08DRAFT_652728</name>
</gene>
<feature type="compositionally biased region" description="Low complexity" evidence="2">
    <location>
        <begin position="221"/>
        <end position="231"/>
    </location>
</feature>
<sequence length="528" mass="60311">MSRFRSSTGNLAFADDGPQGPQRWDRDRFESMRRAPEERDTFRYQEHERVGPRGAHRDVAVEERIEARSPRGARFQERERIFEEDRYGPPARRRTDFMEEPIPAEVANRALAPYRRRSRSIVERDIEAPPIRRPRPQFLRRQSSLDTFDRAPAPRYTDDYRIPAEVPIPLPIRRPHSPPRHYREKVFEEVSYRDLPEKKFDQYEDIRVRRERHGRSRSRPAARSFSSSSSDSFEEVVKPAAPAPPAIGKKGKTRLPKRLAHKKAVVEMGLPFEEEDDFIIVQRALQKEHIDTIIEKSKGYNSEKTIFKYTEEKETKTEKKEEKKAAPPPPPPAPPAAAPPAPAPAPPAPAPPAAAPPAAAPAPPPPPPAPAPANDPAAAKPGDTVVTTKTIIEAVPAPPAPPKSVRSPSPTYSHKSHKSHKHHDHHDHYDHYEERIVEERMPLAIVDRGRDSDADIRREIKALEAERRALKLEREADERRYQAALIRESDYEIIESDHVVERERPRARSVVRVEKDRKGRLALVKSAH</sequence>
<feature type="compositionally biased region" description="Low complexity" evidence="2">
    <location>
        <begin position="403"/>
        <end position="413"/>
    </location>
</feature>
<feature type="domain" description="DUF8035" evidence="3">
    <location>
        <begin position="249"/>
        <end position="300"/>
    </location>
</feature>
<feature type="region of interest" description="Disordered" evidence="2">
    <location>
        <begin position="1"/>
        <end position="100"/>
    </location>
</feature>
<comment type="caution">
    <text evidence="4">The sequence shown here is derived from an EMBL/GenBank/DDBJ whole genome shotgun (WGS) entry which is preliminary data.</text>
</comment>
<dbReference type="Pfam" id="PF26118">
    <property type="entry name" value="DUF8035"/>
    <property type="match status" value="1"/>
</dbReference>
<proteinExistence type="predicted"/>
<evidence type="ECO:0000313" key="4">
    <source>
        <dbReference type="EMBL" id="KAF2423469.1"/>
    </source>
</evidence>
<evidence type="ECO:0000259" key="3">
    <source>
        <dbReference type="Pfam" id="PF26118"/>
    </source>
</evidence>
<reference evidence="4" key="1">
    <citation type="journal article" date="2020" name="Stud. Mycol.">
        <title>101 Dothideomycetes genomes: a test case for predicting lifestyles and emergence of pathogens.</title>
        <authorList>
            <person name="Haridas S."/>
            <person name="Albert R."/>
            <person name="Binder M."/>
            <person name="Bloem J."/>
            <person name="Labutti K."/>
            <person name="Salamov A."/>
            <person name="Andreopoulos B."/>
            <person name="Baker S."/>
            <person name="Barry K."/>
            <person name="Bills G."/>
            <person name="Bluhm B."/>
            <person name="Cannon C."/>
            <person name="Castanera R."/>
            <person name="Culley D."/>
            <person name="Daum C."/>
            <person name="Ezra D."/>
            <person name="Gonzalez J."/>
            <person name="Henrissat B."/>
            <person name="Kuo A."/>
            <person name="Liang C."/>
            <person name="Lipzen A."/>
            <person name="Lutzoni F."/>
            <person name="Magnuson J."/>
            <person name="Mondo S."/>
            <person name="Nolan M."/>
            <person name="Ohm R."/>
            <person name="Pangilinan J."/>
            <person name="Park H.-J."/>
            <person name="Ramirez L."/>
            <person name="Alfaro M."/>
            <person name="Sun H."/>
            <person name="Tritt A."/>
            <person name="Yoshinaga Y."/>
            <person name="Zwiers L.-H."/>
            <person name="Turgeon B."/>
            <person name="Goodwin S."/>
            <person name="Spatafora J."/>
            <person name="Crous P."/>
            <person name="Grigoriev I."/>
        </authorList>
    </citation>
    <scope>NUCLEOTIDE SEQUENCE</scope>
    <source>
        <strain evidence="4">CBS 130266</strain>
    </source>
</reference>
<dbReference type="InterPro" id="IPR058348">
    <property type="entry name" value="DUF8035"/>
</dbReference>
<feature type="region of interest" description="Disordered" evidence="2">
    <location>
        <begin position="211"/>
        <end position="255"/>
    </location>
</feature>
<organism evidence="4 5">
    <name type="scientific">Tothia fuscella</name>
    <dbReference type="NCBI Taxonomy" id="1048955"/>
    <lineage>
        <taxon>Eukaryota</taxon>
        <taxon>Fungi</taxon>
        <taxon>Dikarya</taxon>
        <taxon>Ascomycota</taxon>
        <taxon>Pezizomycotina</taxon>
        <taxon>Dothideomycetes</taxon>
        <taxon>Pleosporomycetidae</taxon>
        <taxon>Venturiales</taxon>
        <taxon>Cylindrosympodiaceae</taxon>
        <taxon>Tothia</taxon>
    </lineage>
</organism>
<dbReference type="OrthoDB" id="2192830at2759"/>
<feature type="compositionally biased region" description="Pro residues" evidence="2">
    <location>
        <begin position="326"/>
        <end position="373"/>
    </location>
</feature>
<evidence type="ECO:0000256" key="2">
    <source>
        <dbReference type="SAM" id="MobiDB-lite"/>
    </source>
</evidence>
<feature type="region of interest" description="Disordered" evidence="2">
    <location>
        <begin position="125"/>
        <end position="162"/>
    </location>
</feature>
<feature type="compositionally biased region" description="Basic residues" evidence="2">
    <location>
        <begin position="414"/>
        <end position="425"/>
    </location>
</feature>
<keyword evidence="1" id="KW-0175">Coiled coil</keyword>
<evidence type="ECO:0000256" key="1">
    <source>
        <dbReference type="SAM" id="Coils"/>
    </source>
</evidence>
<feature type="compositionally biased region" description="Basic and acidic residues" evidence="2">
    <location>
        <begin position="305"/>
        <end position="325"/>
    </location>
</feature>
<dbReference type="PRINTS" id="PR01217">
    <property type="entry name" value="PRICHEXTENSN"/>
</dbReference>
<dbReference type="AlphaFoldDB" id="A0A9P4NJ30"/>
<feature type="compositionally biased region" description="Polar residues" evidence="2">
    <location>
        <begin position="1"/>
        <end position="10"/>
    </location>
</feature>
<feature type="compositionally biased region" description="Basic and acidic residues" evidence="2">
    <location>
        <begin position="23"/>
        <end position="97"/>
    </location>
</feature>
<protein>
    <recommendedName>
        <fullName evidence="3">DUF8035 domain-containing protein</fullName>
    </recommendedName>
</protein>
<dbReference type="EMBL" id="MU007081">
    <property type="protein sequence ID" value="KAF2423469.1"/>
    <property type="molecule type" value="Genomic_DNA"/>
</dbReference>
<dbReference type="Proteomes" id="UP000800235">
    <property type="component" value="Unassembled WGS sequence"/>
</dbReference>
<feature type="coiled-coil region" evidence="1">
    <location>
        <begin position="453"/>
        <end position="480"/>
    </location>
</feature>
<feature type="region of interest" description="Disordered" evidence="2">
    <location>
        <begin position="301"/>
        <end position="428"/>
    </location>
</feature>
<accession>A0A9P4NJ30</accession>
<keyword evidence="5" id="KW-1185">Reference proteome</keyword>
<evidence type="ECO:0000313" key="5">
    <source>
        <dbReference type="Proteomes" id="UP000800235"/>
    </source>
</evidence>
<name>A0A9P4NJ30_9PEZI</name>